<keyword evidence="5" id="KW-0548">Nucleotidyltransferase</keyword>
<keyword evidence="2 9" id="KW-0240">DNA-directed RNA polymerase</keyword>
<evidence type="ECO:0000313" key="10">
    <source>
        <dbReference type="EMBL" id="KAK9916568.1"/>
    </source>
</evidence>
<evidence type="ECO:0000256" key="9">
    <source>
        <dbReference type="RuleBase" id="RU003514"/>
    </source>
</evidence>
<evidence type="ECO:0000256" key="2">
    <source>
        <dbReference type="ARBA" id="ARBA00022478"/>
    </source>
</evidence>
<protein>
    <recommendedName>
        <fullName evidence="9">DNA primase</fullName>
        <ecNumber evidence="9">2.7.7.-</ecNumber>
    </recommendedName>
</protein>
<dbReference type="EC" id="2.7.7.-" evidence="9"/>
<comment type="caution">
    <text evidence="10">The sequence shown here is derived from an EMBL/GenBank/DDBJ whole genome shotgun (WGS) entry which is preliminary data.</text>
</comment>
<evidence type="ECO:0000256" key="8">
    <source>
        <dbReference type="ARBA" id="ARBA00023163"/>
    </source>
</evidence>
<evidence type="ECO:0000256" key="1">
    <source>
        <dbReference type="ARBA" id="ARBA00009762"/>
    </source>
</evidence>
<keyword evidence="6 9" id="KW-0235">DNA replication</keyword>
<evidence type="ECO:0000256" key="7">
    <source>
        <dbReference type="ARBA" id="ARBA00022723"/>
    </source>
</evidence>
<evidence type="ECO:0000256" key="5">
    <source>
        <dbReference type="ARBA" id="ARBA00022695"/>
    </source>
</evidence>
<dbReference type="CDD" id="cd04860">
    <property type="entry name" value="AE_Prim_S"/>
    <property type="match status" value="1"/>
</dbReference>
<evidence type="ECO:0000256" key="6">
    <source>
        <dbReference type="ARBA" id="ARBA00022705"/>
    </source>
</evidence>
<reference evidence="10 11" key="1">
    <citation type="journal article" date="2024" name="Nat. Commun.">
        <title>Phylogenomics reveals the evolutionary origins of lichenization in chlorophyte algae.</title>
        <authorList>
            <person name="Puginier C."/>
            <person name="Libourel C."/>
            <person name="Otte J."/>
            <person name="Skaloud P."/>
            <person name="Haon M."/>
            <person name="Grisel S."/>
            <person name="Petersen M."/>
            <person name="Berrin J.G."/>
            <person name="Delaux P.M."/>
            <person name="Dal Grande F."/>
            <person name="Keller J."/>
        </authorList>
    </citation>
    <scope>NUCLEOTIDE SEQUENCE [LARGE SCALE GENOMIC DNA]</scope>
    <source>
        <strain evidence="10 11">SAG 216-7</strain>
    </source>
</reference>
<name>A0ABR2YXL9_9CHLO</name>
<evidence type="ECO:0000256" key="3">
    <source>
        <dbReference type="ARBA" id="ARBA00022515"/>
    </source>
</evidence>
<gene>
    <name evidence="10" type="ORF">WJX75_004315</name>
</gene>
<comment type="similarity">
    <text evidence="1 9">Belongs to the eukaryotic-type primase small subunit family.</text>
</comment>
<organism evidence="10 11">
    <name type="scientific">Coccomyxa subellipsoidea</name>
    <dbReference type="NCBI Taxonomy" id="248742"/>
    <lineage>
        <taxon>Eukaryota</taxon>
        <taxon>Viridiplantae</taxon>
        <taxon>Chlorophyta</taxon>
        <taxon>core chlorophytes</taxon>
        <taxon>Trebouxiophyceae</taxon>
        <taxon>Trebouxiophyceae incertae sedis</taxon>
        <taxon>Coccomyxaceae</taxon>
        <taxon>Coccomyxa</taxon>
    </lineage>
</organism>
<dbReference type="InterPro" id="IPR014052">
    <property type="entry name" value="DNA_primase_ssu_euk/arc"/>
</dbReference>
<accession>A0ABR2YXL9</accession>
<evidence type="ECO:0000313" key="11">
    <source>
        <dbReference type="Proteomes" id="UP001491310"/>
    </source>
</evidence>
<keyword evidence="11" id="KW-1185">Reference proteome</keyword>
<dbReference type="Proteomes" id="UP001491310">
    <property type="component" value="Unassembled WGS sequence"/>
</dbReference>
<dbReference type="Pfam" id="PF01896">
    <property type="entry name" value="DNA_primase_S"/>
    <property type="match status" value="1"/>
</dbReference>
<dbReference type="PANTHER" id="PTHR10536">
    <property type="entry name" value="DNA PRIMASE SMALL SUBUNIT"/>
    <property type="match status" value="1"/>
</dbReference>
<sequence length="443" mass="50504">MEDDPQEVGEVPTDRKPVRRSVQDLMRPYYGLKFPYNEFCQWLSYGNDTKLPQADSNFFQRREFCFTLNGDIFVRYQSFKDKEELRRAMSTKLPAKIDIGPVYNVDPQRRKAYTGTGPERGFQPVERELVFDIDLTDYDDVRTCGKEGHICGACWPLMAVAVEILDASLREDFGFQHILWVFSGRRGIHCWVCDERARKLTDEQRSALAAFLSVYKGTEGGIARLALSTVSNSNHPSVERAYRMLSDAWTEHILPQQKLLADEAGWEGVLSYVKDEDVAERLRGRWAREQGRLTSGDISVERWAELESEFDKVLESKSADRARKQLLARNKKEIIFAYAYPRLDVEVSKKMNHLLKAPFCVHPKTGKVCVPMDPSNIWAFDPEQVTTVHDLLEAEKDSQDAAAADAAMEAAVDTFRHCFLDSLRTASKANLVAKARANEGLAW</sequence>
<keyword evidence="3 9" id="KW-0639">Primosome</keyword>
<dbReference type="SUPFAM" id="SSF56747">
    <property type="entry name" value="Prim-pol domain"/>
    <property type="match status" value="1"/>
</dbReference>
<dbReference type="Gene3D" id="3.90.920.10">
    <property type="entry name" value="DNA primase, PRIM domain"/>
    <property type="match status" value="1"/>
</dbReference>
<keyword evidence="8" id="KW-0804">Transcription</keyword>
<evidence type="ECO:0000256" key="4">
    <source>
        <dbReference type="ARBA" id="ARBA00022679"/>
    </source>
</evidence>
<keyword evidence="7" id="KW-0479">Metal-binding</keyword>
<dbReference type="NCBIfam" id="TIGR00335">
    <property type="entry name" value="primase_sml"/>
    <property type="match status" value="1"/>
</dbReference>
<dbReference type="InterPro" id="IPR002755">
    <property type="entry name" value="DNA_primase_S"/>
</dbReference>
<keyword evidence="4 9" id="KW-0808">Transferase</keyword>
<proteinExistence type="inferred from homology"/>
<dbReference type="EMBL" id="JALJOT010000003">
    <property type="protein sequence ID" value="KAK9916568.1"/>
    <property type="molecule type" value="Genomic_DNA"/>
</dbReference>